<reference evidence="3" key="1">
    <citation type="journal article" date="2019" name="Int. J. Syst. Evol. Microbiol.">
        <title>The Global Catalogue of Microorganisms (GCM) 10K type strain sequencing project: providing services to taxonomists for standard genome sequencing and annotation.</title>
        <authorList>
            <consortium name="The Broad Institute Genomics Platform"/>
            <consortium name="The Broad Institute Genome Sequencing Center for Infectious Disease"/>
            <person name="Wu L."/>
            <person name="Ma J."/>
        </authorList>
    </citation>
    <scope>NUCLEOTIDE SEQUENCE [LARGE SCALE GENOMIC DNA]</scope>
    <source>
        <strain evidence="3">IBRC-M 10908</strain>
    </source>
</reference>
<dbReference type="EMBL" id="JBHSDK010000015">
    <property type="protein sequence ID" value="MFC4335886.1"/>
    <property type="molecule type" value="Genomic_DNA"/>
</dbReference>
<dbReference type="SMART" id="SM00347">
    <property type="entry name" value="HTH_MARR"/>
    <property type="match status" value="1"/>
</dbReference>
<evidence type="ECO:0000313" key="3">
    <source>
        <dbReference type="Proteomes" id="UP001595823"/>
    </source>
</evidence>
<accession>A0ABV8TZC3</accession>
<dbReference type="RefSeq" id="WP_380621188.1">
    <property type="nucleotide sequence ID" value="NZ_JBHSDK010000015.1"/>
</dbReference>
<dbReference type="Pfam" id="PF12802">
    <property type="entry name" value="MarR_2"/>
    <property type="match status" value="1"/>
</dbReference>
<evidence type="ECO:0000313" key="2">
    <source>
        <dbReference type="EMBL" id="MFC4335886.1"/>
    </source>
</evidence>
<protein>
    <submittedName>
        <fullName evidence="2">MarR family winged helix-turn-helix transcriptional regulator</fullName>
    </submittedName>
</protein>
<feature type="domain" description="HTH marR-type" evidence="1">
    <location>
        <begin position="6"/>
        <end position="142"/>
    </location>
</feature>
<dbReference type="PROSITE" id="PS50995">
    <property type="entry name" value="HTH_MARR_2"/>
    <property type="match status" value="1"/>
</dbReference>
<dbReference type="InterPro" id="IPR036390">
    <property type="entry name" value="WH_DNA-bd_sf"/>
</dbReference>
<dbReference type="Gene3D" id="1.10.10.10">
    <property type="entry name" value="Winged helix-like DNA-binding domain superfamily/Winged helix DNA-binding domain"/>
    <property type="match status" value="1"/>
</dbReference>
<dbReference type="InterPro" id="IPR000835">
    <property type="entry name" value="HTH_MarR-typ"/>
</dbReference>
<dbReference type="InterPro" id="IPR039422">
    <property type="entry name" value="MarR/SlyA-like"/>
</dbReference>
<sequence>MDDSREPELLFQLGMAFQMLLTEFTARMSEAGYDDLRPVHGYAFQALKEGGATSTELSQHLGVTKQAAGQIVDHLTGRGYVERLPHPDGGRRKLVVLTDKGWRHMADAGRILRSLEAEVASGYGDLSGLKSNLSSLLGALGDGELPPFRPVW</sequence>
<name>A0ABV8TZC3_9ACTN</name>
<gene>
    <name evidence="2" type="ORF">ACFPET_11800</name>
</gene>
<organism evidence="2 3">
    <name type="scientific">Salininema proteolyticum</name>
    <dbReference type="NCBI Taxonomy" id="1607685"/>
    <lineage>
        <taxon>Bacteria</taxon>
        <taxon>Bacillati</taxon>
        <taxon>Actinomycetota</taxon>
        <taxon>Actinomycetes</taxon>
        <taxon>Glycomycetales</taxon>
        <taxon>Glycomycetaceae</taxon>
        <taxon>Salininema</taxon>
    </lineage>
</organism>
<evidence type="ECO:0000259" key="1">
    <source>
        <dbReference type="PROSITE" id="PS50995"/>
    </source>
</evidence>
<dbReference type="PANTHER" id="PTHR33164:SF99">
    <property type="entry name" value="MARR FAMILY REGULATORY PROTEIN"/>
    <property type="match status" value="1"/>
</dbReference>
<dbReference type="SUPFAM" id="SSF46785">
    <property type="entry name" value="Winged helix' DNA-binding domain"/>
    <property type="match status" value="1"/>
</dbReference>
<dbReference type="InterPro" id="IPR036388">
    <property type="entry name" value="WH-like_DNA-bd_sf"/>
</dbReference>
<keyword evidence="3" id="KW-1185">Reference proteome</keyword>
<proteinExistence type="predicted"/>
<dbReference type="Proteomes" id="UP001595823">
    <property type="component" value="Unassembled WGS sequence"/>
</dbReference>
<dbReference type="PANTHER" id="PTHR33164">
    <property type="entry name" value="TRANSCRIPTIONAL REGULATOR, MARR FAMILY"/>
    <property type="match status" value="1"/>
</dbReference>
<comment type="caution">
    <text evidence="2">The sequence shown here is derived from an EMBL/GenBank/DDBJ whole genome shotgun (WGS) entry which is preliminary data.</text>
</comment>